<dbReference type="Pfam" id="PF00096">
    <property type="entry name" value="zf-C2H2"/>
    <property type="match status" value="4"/>
</dbReference>
<dbReference type="FunFam" id="3.30.160.60:FF:000446">
    <property type="entry name" value="Zinc finger protein"/>
    <property type="match status" value="1"/>
</dbReference>
<proteinExistence type="predicted"/>
<feature type="domain" description="C2H2-type" evidence="12">
    <location>
        <begin position="156"/>
        <end position="183"/>
    </location>
</feature>
<dbReference type="PANTHER" id="PTHR24384">
    <property type="entry name" value="FINGER PUTATIVE TRANSCRIPTION FACTOR FAMILY-RELATED"/>
    <property type="match status" value="1"/>
</dbReference>
<dbReference type="Proteomes" id="UP001159042">
    <property type="component" value="Unassembled WGS sequence"/>
</dbReference>
<dbReference type="GO" id="GO:0000978">
    <property type="term" value="F:RNA polymerase II cis-regulatory region sequence-specific DNA binding"/>
    <property type="evidence" value="ECO:0007669"/>
    <property type="project" value="TreeGrafter"/>
</dbReference>
<keyword evidence="3" id="KW-0677">Repeat</keyword>
<dbReference type="FunFam" id="3.30.160.60:FF:000621">
    <property type="entry name" value="FLT3-interacting zinc finger 1"/>
    <property type="match status" value="1"/>
</dbReference>
<feature type="domain" description="C2H2-type" evidence="12">
    <location>
        <begin position="399"/>
        <end position="430"/>
    </location>
</feature>
<feature type="domain" description="C2H2-type" evidence="12">
    <location>
        <begin position="93"/>
        <end position="123"/>
    </location>
</feature>
<dbReference type="PANTHER" id="PTHR24384:SF189">
    <property type="entry name" value="C2H2-TYPE DOMAIN-CONTAINING PROTEIN-RELATED"/>
    <property type="match status" value="1"/>
</dbReference>
<keyword evidence="7" id="KW-0238">DNA-binding</keyword>
<dbReference type="Pfam" id="PF13894">
    <property type="entry name" value="zf-C2H2_4"/>
    <property type="match status" value="1"/>
</dbReference>
<keyword evidence="5" id="KW-0862">Zinc</keyword>
<feature type="domain" description="C2H2-type" evidence="12">
    <location>
        <begin position="128"/>
        <end position="155"/>
    </location>
</feature>
<feature type="domain" description="C2H2-type" evidence="12">
    <location>
        <begin position="67"/>
        <end position="94"/>
    </location>
</feature>
<evidence type="ECO:0000256" key="4">
    <source>
        <dbReference type="ARBA" id="ARBA00022771"/>
    </source>
</evidence>
<dbReference type="EMBL" id="JANEYG010000005">
    <property type="protein sequence ID" value="KAJ8922982.1"/>
    <property type="molecule type" value="Genomic_DNA"/>
</dbReference>
<sequence>MFHRPVMNQADVSPPLTPASEIKEEPNDADASSLISLDLKQEQEDEPDYVDLSVFTSTKPKPEEKRFHCPQCPRKYHRSEYLALHLAVHSPKMTCHVCGAKFTDRTKLKKHMNAYIKHKMEEARNEQLTCTYCSKWFKTPKQLRLHVRVHTNERPYKCQICGEGFKQLNALGNHQVTHTKEKRYTCEICNGAYTTSSSLRRHQRRIHERGRAMKCGYCKGMFYNRADFTTHQEQEHNDVKFKRNCPGCFEIFYTRTAFKQHKEENGEHFPVVERGVKTYTCPLCGKEISGMKSYMDHRREHLSYSNEDLKQAYKSSSFPCKFCPAVYKLRQSLFVHMDEHMDKTVHCDLCDKDTTHYGLKVHKRRVHSHITCKHCREVVLGRRALFLHYRKHHAKSKSYQCHVCGKKFLLKESLVRHFRREHNVSTSFKPFKCGSCSKRFFTHLHLAAHKRKWHSSKTDYKCPVCDTSFHTLKEIKEHNLTHDRASFRRCWRCRICKKIFKLRGNYLHHLSLKNCIQFLSKRTLHQCQVCGKELHSEDTWRRHYQLHSSFEYHCPYCEKKYKQVESMRKHMSRRHSGKQLFWCDTCGKGFEQEGEFETHYAGHDVKVEEEMVVKMEPFEGEVKEEVVD</sequence>
<accession>A0AAV8W8K2</accession>
<evidence type="ECO:0000256" key="7">
    <source>
        <dbReference type="ARBA" id="ARBA00023125"/>
    </source>
</evidence>
<feature type="domain" description="C2H2-type" evidence="12">
    <location>
        <begin position="581"/>
        <end position="608"/>
    </location>
</feature>
<comment type="caution">
    <text evidence="13">The sequence shown here is derived from an EMBL/GenBank/DDBJ whole genome shotgun (WGS) entry which is preliminary data.</text>
</comment>
<feature type="domain" description="C2H2-type" evidence="12">
    <location>
        <begin position="525"/>
        <end position="552"/>
    </location>
</feature>
<feature type="region of interest" description="Disordered" evidence="11">
    <location>
        <begin position="1"/>
        <end position="46"/>
    </location>
</feature>
<evidence type="ECO:0000259" key="12">
    <source>
        <dbReference type="PROSITE" id="PS50157"/>
    </source>
</evidence>
<evidence type="ECO:0000256" key="10">
    <source>
        <dbReference type="PROSITE-ProRule" id="PRU00042"/>
    </source>
</evidence>
<evidence type="ECO:0000256" key="2">
    <source>
        <dbReference type="ARBA" id="ARBA00022723"/>
    </source>
</evidence>
<dbReference type="PROSITE" id="PS50157">
    <property type="entry name" value="ZINC_FINGER_C2H2_2"/>
    <property type="match status" value="12"/>
</dbReference>
<keyword evidence="8" id="KW-0804">Transcription</keyword>
<dbReference type="InterPro" id="IPR050752">
    <property type="entry name" value="C2H2-ZF_domain"/>
</dbReference>
<dbReference type="SUPFAM" id="SSF57667">
    <property type="entry name" value="beta-beta-alpha zinc fingers"/>
    <property type="match status" value="8"/>
</dbReference>
<evidence type="ECO:0000256" key="5">
    <source>
        <dbReference type="ARBA" id="ARBA00022833"/>
    </source>
</evidence>
<dbReference type="Gene3D" id="3.30.160.60">
    <property type="entry name" value="Classic Zinc Finger"/>
    <property type="match status" value="9"/>
</dbReference>
<evidence type="ECO:0000256" key="6">
    <source>
        <dbReference type="ARBA" id="ARBA00023015"/>
    </source>
</evidence>
<evidence type="ECO:0000256" key="3">
    <source>
        <dbReference type="ARBA" id="ARBA00022737"/>
    </source>
</evidence>
<keyword evidence="14" id="KW-1185">Reference proteome</keyword>
<feature type="domain" description="C2H2-type" evidence="12">
    <location>
        <begin position="552"/>
        <end position="580"/>
    </location>
</feature>
<name>A0AAV8W8K2_9CUCU</name>
<dbReference type="AlphaFoldDB" id="A0AAV8W8K2"/>
<evidence type="ECO:0000313" key="14">
    <source>
        <dbReference type="Proteomes" id="UP001159042"/>
    </source>
</evidence>
<keyword evidence="9" id="KW-0539">Nucleus</keyword>
<dbReference type="GO" id="GO:0005634">
    <property type="term" value="C:nucleus"/>
    <property type="evidence" value="ECO:0007669"/>
    <property type="project" value="UniProtKB-SubCell"/>
</dbReference>
<dbReference type="InterPro" id="IPR013087">
    <property type="entry name" value="Znf_C2H2_type"/>
</dbReference>
<evidence type="ECO:0000256" key="9">
    <source>
        <dbReference type="ARBA" id="ARBA00023242"/>
    </source>
</evidence>
<dbReference type="InterPro" id="IPR036236">
    <property type="entry name" value="Znf_C2H2_sf"/>
</dbReference>
<dbReference type="SMART" id="SM00355">
    <property type="entry name" value="ZnF_C2H2"/>
    <property type="match status" value="18"/>
</dbReference>
<organism evidence="13 14">
    <name type="scientific">Exocentrus adspersus</name>
    <dbReference type="NCBI Taxonomy" id="1586481"/>
    <lineage>
        <taxon>Eukaryota</taxon>
        <taxon>Metazoa</taxon>
        <taxon>Ecdysozoa</taxon>
        <taxon>Arthropoda</taxon>
        <taxon>Hexapoda</taxon>
        <taxon>Insecta</taxon>
        <taxon>Pterygota</taxon>
        <taxon>Neoptera</taxon>
        <taxon>Endopterygota</taxon>
        <taxon>Coleoptera</taxon>
        <taxon>Polyphaga</taxon>
        <taxon>Cucujiformia</taxon>
        <taxon>Chrysomeloidea</taxon>
        <taxon>Cerambycidae</taxon>
        <taxon>Lamiinae</taxon>
        <taxon>Acanthocinini</taxon>
        <taxon>Exocentrus</taxon>
    </lineage>
</organism>
<dbReference type="Pfam" id="PF13912">
    <property type="entry name" value="zf-C2H2_6"/>
    <property type="match status" value="2"/>
</dbReference>
<evidence type="ECO:0000256" key="11">
    <source>
        <dbReference type="SAM" id="MobiDB-lite"/>
    </source>
</evidence>
<feature type="domain" description="C2H2-type" evidence="12">
    <location>
        <begin position="279"/>
        <end position="306"/>
    </location>
</feature>
<evidence type="ECO:0000313" key="13">
    <source>
        <dbReference type="EMBL" id="KAJ8922982.1"/>
    </source>
</evidence>
<keyword evidence="4 10" id="KW-0863">Zinc-finger</keyword>
<feature type="domain" description="C2H2-type" evidence="12">
    <location>
        <begin position="431"/>
        <end position="459"/>
    </location>
</feature>
<reference evidence="13 14" key="1">
    <citation type="journal article" date="2023" name="Insect Mol. Biol.">
        <title>Genome sequencing provides insights into the evolution of gene families encoding plant cell wall-degrading enzymes in longhorned beetles.</title>
        <authorList>
            <person name="Shin N.R."/>
            <person name="Okamura Y."/>
            <person name="Kirsch R."/>
            <person name="Pauchet Y."/>
        </authorList>
    </citation>
    <scope>NUCLEOTIDE SEQUENCE [LARGE SCALE GENOMIC DNA]</scope>
    <source>
        <strain evidence="13">EAD_L_NR</strain>
    </source>
</reference>
<evidence type="ECO:0000256" key="8">
    <source>
        <dbReference type="ARBA" id="ARBA00023163"/>
    </source>
</evidence>
<dbReference type="PROSITE" id="PS00028">
    <property type="entry name" value="ZINC_FINGER_C2H2_1"/>
    <property type="match status" value="13"/>
</dbReference>
<comment type="subcellular location">
    <subcellularLocation>
        <location evidence="1">Nucleus</location>
    </subcellularLocation>
</comment>
<protein>
    <recommendedName>
        <fullName evidence="12">C2H2-type domain-containing protein</fullName>
    </recommendedName>
</protein>
<dbReference type="GO" id="GO:0000981">
    <property type="term" value="F:DNA-binding transcription factor activity, RNA polymerase II-specific"/>
    <property type="evidence" value="ECO:0007669"/>
    <property type="project" value="TreeGrafter"/>
</dbReference>
<feature type="domain" description="C2H2-type" evidence="12">
    <location>
        <begin position="184"/>
        <end position="212"/>
    </location>
</feature>
<gene>
    <name evidence="13" type="ORF">NQ315_001530</name>
</gene>
<evidence type="ECO:0000256" key="1">
    <source>
        <dbReference type="ARBA" id="ARBA00004123"/>
    </source>
</evidence>
<feature type="domain" description="C2H2-type" evidence="12">
    <location>
        <begin position="460"/>
        <end position="482"/>
    </location>
</feature>
<dbReference type="GO" id="GO:0008270">
    <property type="term" value="F:zinc ion binding"/>
    <property type="evidence" value="ECO:0007669"/>
    <property type="project" value="UniProtKB-KW"/>
</dbReference>
<keyword evidence="2" id="KW-0479">Metal-binding</keyword>
<keyword evidence="6" id="KW-0805">Transcription regulation</keyword>